<proteinExistence type="predicted"/>
<dbReference type="PANTHER" id="PTHR11079:SF162">
    <property type="entry name" value="RIBOFLAVIN BIOSYNTHESIS PROTEIN PYRD, CHLOROPLASTIC"/>
    <property type="match status" value="1"/>
</dbReference>
<dbReference type="InterPro" id="IPR016192">
    <property type="entry name" value="APOBEC/CMP_deaminase_Zn-bd"/>
</dbReference>
<dbReference type="PANTHER" id="PTHR11079">
    <property type="entry name" value="CYTOSINE DEAMINASE FAMILY MEMBER"/>
    <property type="match status" value="1"/>
</dbReference>
<name>A0ABY6J1Y3_9BACT</name>
<evidence type="ECO:0000313" key="4">
    <source>
        <dbReference type="EMBL" id="UYQ93406.1"/>
    </source>
</evidence>
<dbReference type="PROSITE" id="PS51747">
    <property type="entry name" value="CYT_DCMP_DEAMINASES_2"/>
    <property type="match status" value="1"/>
</dbReference>
<dbReference type="Gene3D" id="3.40.140.10">
    <property type="entry name" value="Cytidine Deaminase, domain 2"/>
    <property type="match status" value="1"/>
</dbReference>
<dbReference type="Proteomes" id="UP001162741">
    <property type="component" value="Chromosome"/>
</dbReference>
<protein>
    <submittedName>
        <fullName evidence="4">Nucleoside deaminase</fullName>
    </submittedName>
</protein>
<dbReference type="CDD" id="cd01285">
    <property type="entry name" value="nucleoside_deaminase"/>
    <property type="match status" value="1"/>
</dbReference>
<reference evidence="4" key="1">
    <citation type="submission" date="2022-10" db="EMBL/GenBank/DDBJ databases">
        <title>Chitinophaga sp. nov., isolated from soil.</title>
        <authorList>
            <person name="Jeon C.O."/>
        </authorList>
    </citation>
    <scope>NUCLEOTIDE SEQUENCE</scope>
    <source>
        <strain evidence="4">R8</strain>
    </source>
</reference>
<evidence type="ECO:0000259" key="3">
    <source>
        <dbReference type="PROSITE" id="PS51747"/>
    </source>
</evidence>
<accession>A0ABY6J1Y3</accession>
<sequence>MHEQYMQRCLELARLAKQQGESPVGSIVVKDGLIIGEGVESSKAHLDITWHAEIVALRAAIQQLGRQDLSGSILYTTHEPCIMCSYMVRHTKVSTVVMGLETGALGGVSSEMPLLTAEGMGNWVAPPEVVSGVLREECEGLHG</sequence>
<evidence type="ECO:0000256" key="2">
    <source>
        <dbReference type="ARBA" id="ARBA00022833"/>
    </source>
</evidence>
<dbReference type="InterPro" id="IPR002125">
    <property type="entry name" value="CMP_dCMP_dom"/>
</dbReference>
<dbReference type="PROSITE" id="PS00903">
    <property type="entry name" value="CYT_DCMP_DEAMINASES_1"/>
    <property type="match status" value="1"/>
</dbReference>
<dbReference type="RefSeq" id="WP_264281490.1">
    <property type="nucleotide sequence ID" value="NZ_CP107006.1"/>
</dbReference>
<feature type="domain" description="CMP/dCMP-type deaminase" evidence="3">
    <location>
        <begin position="1"/>
        <end position="109"/>
    </location>
</feature>
<keyword evidence="1" id="KW-0479">Metal-binding</keyword>
<keyword evidence="5" id="KW-1185">Reference proteome</keyword>
<dbReference type="InterPro" id="IPR016193">
    <property type="entry name" value="Cytidine_deaminase-like"/>
</dbReference>
<gene>
    <name evidence="4" type="ORF">MKQ68_25320</name>
</gene>
<dbReference type="SUPFAM" id="SSF53927">
    <property type="entry name" value="Cytidine deaminase-like"/>
    <property type="match status" value="1"/>
</dbReference>
<dbReference type="EMBL" id="CP107006">
    <property type="protein sequence ID" value="UYQ93406.1"/>
    <property type="molecule type" value="Genomic_DNA"/>
</dbReference>
<evidence type="ECO:0000256" key="1">
    <source>
        <dbReference type="ARBA" id="ARBA00022723"/>
    </source>
</evidence>
<evidence type="ECO:0000313" key="5">
    <source>
        <dbReference type="Proteomes" id="UP001162741"/>
    </source>
</evidence>
<keyword evidence="2" id="KW-0862">Zinc</keyword>
<dbReference type="Pfam" id="PF00383">
    <property type="entry name" value="dCMP_cyt_deam_1"/>
    <property type="match status" value="1"/>
</dbReference>
<organism evidence="4 5">
    <name type="scientific">Chitinophaga horti</name>
    <dbReference type="NCBI Taxonomy" id="2920382"/>
    <lineage>
        <taxon>Bacteria</taxon>
        <taxon>Pseudomonadati</taxon>
        <taxon>Bacteroidota</taxon>
        <taxon>Chitinophagia</taxon>
        <taxon>Chitinophagales</taxon>
        <taxon>Chitinophagaceae</taxon>
        <taxon>Chitinophaga</taxon>
    </lineage>
</organism>